<feature type="transmembrane region" description="Helical" evidence="1">
    <location>
        <begin position="374"/>
        <end position="395"/>
    </location>
</feature>
<dbReference type="PANTHER" id="PTHR36927:SF3">
    <property type="entry name" value="GLUCANS BIOSYNTHESIS PROTEIN C"/>
    <property type="match status" value="1"/>
</dbReference>
<evidence type="ECO:0000259" key="2">
    <source>
        <dbReference type="Pfam" id="PF01757"/>
    </source>
</evidence>
<protein>
    <recommendedName>
        <fullName evidence="2">Acyltransferase 3 domain-containing protein</fullName>
    </recommendedName>
</protein>
<keyword evidence="1" id="KW-1133">Transmembrane helix</keyword>
<evidence type="ECO:0000313" key="3">
    <source>
        <dbReference type="EMBL" id="AQU70304.1"/>
    </source>
</evidence>
<organism evidence="3 4">
    <name type="scientific">Streptomyces niveus</name>
    <name type="common">Streptomyces spheroides</name>
    <dbReference type="NCBI Taxonomy" id="193462"/>
    <lineage>
        <taxon>Bacteria</taxon>
        <taxon>Bacillati</taxon>
        <taxon>Actinomycetota</taxon>
        <taxon>Actinomycetes</taxon>
        <taxon>Kitasatosporales</taxon>
        <taxon>Streptomycetaceae</taxon>
        <taxon>Streptomyces</taxon>
    </lineage>
</organism>
<feature type="domain" description="Acyltransferase 3" evidence="2">
    <location>
        <begin position="19"/>
        <end position="392"/>
    </location>
</feature>
<dbReference type="PANTHER" id="PTHR36927">
    <property type="entry name" value="BLR4337 PROTEIN"/>
    <property type="match status" value="1"/>
</dbReference>
<sequence length="412" mass="45263">MTAVRNEPGPAARPGRRTELDAIRALVVVGLVFFHSALVFDTEDDFYVKNPETVDATMYLAGFGVVWAMPILFLISGLGSWHSLRKRGPGGFVAERLLRLGVPLVFATLTIVPVPQWLRLRAADPGYHESYWEFLPQFFEVRLSFGDFPFVVRGEHFETGHLWFIVLLLVFSLLLAPLAGRPPGTGGDRVRDGLASAVRRRGVVLLPAVPFAVICALLGLEEAFAGWSRWAYLLFFVCGYVLASDERFRTAVRRDAIPATVAGLALFTLALPAFIAAGEAPDGDVFTVRTAVAILARSLFGLAGWCWLVAILGLLDRHRERRAAPRRTAGDPPVGNLGRMYGYLATAVLPLYVLHQPIVVAVAYGVVGLDTNVLVKYTVISLTSLVLTVVAYDVLVRRTRVTRFLFGMRARA</sequence>
<dbReference type="GO" id="GO:0016747">
    <property type="term" value="F:acyltransferase activity, transferring groups other than amino-acyl groups"/>
    <property type="evidence" value="ECO:0007669"/>
    <property type="project" value="InterPro"/>
</dbReference>
<feature type="transmembrane region" description="Helical" evidence="1">
    <location>
        <begin position="226"/>
        <end position="244"/>
    </location>
</feature>
<dbReference type="AlphaFoldDB" id="A0A1U9R1C9"/>
<keyword evidence="1" id="KW-0472">Membrane</keyword>
<dbReference type="Proteomes" id="UP000189677">
    <property type="component" value="Chromosome"/>
</dbReference>
<keyword evidence="4" id="KW-1185">Reference proteome</keyword>
<dbReference type="KEGG" id="snw:BBN63_33125"/>
<evidence type="ECO:0000313" key="4">
    <source>
        <dbReference type="Proteomes" id="UP000189677"/>
    </source>
</evidence>
<feature type="transmembrane region" description="Helical" evidence="1">
    <location>
        <begin position="21"/>
        <end position="40"/>
    </location>
</feature>
<dbReference type="RefSeq" id="WP_078078986.1">
    <property type="nucleotide sequence ID" value="NZ_CP018047.1"/>
</dbReference>
<keyword evidence="1" id="KW-0812">Transmembrane</keyword>
<dbReference type="InterPro" id="IPR050623">
    <property type="entry name" value="Glucan_succinyl_AcylTrfase"/>
</dbReference>
<feature type="transmembrane region" description="Helical" evidence="1">
    <location>
        <begin position="162"/>
        <end position="180"/>
    </location>
</feature>
<dbReference type="Pfam" id="PF01757">
    <property type="entry name" value="Acyl_transf_3"/>
    <property type="match status" value="1"/>
</dbReference>
<feature type="transmembrane region" description="Helical" evidence="1">
    <location>
        <begin position="201"/>
        <end position="220"/>
    </location>
</feature>
<name>A0A1U9R1C9_STRNV</name>
<feature type="transmembrane region" description="Helical" evidence="1">
    <location>
        <begin position="256"/>
        <end position="278"/>
    </location>
</feature>
<feature type="transmembrane region" description="Helical" evidence="1">
    <location>
        <begin position="290"/>
        <end position="315"/>
    </location>
</feature>
<reference evidence="3 4" key="1">
    <citation type="submission" date="2016-11" db="EMBL/GenBank/DDBJ databases">
        <title>Complete genome sequence of Streptomyces niveus SCSIO 3406.</title>
        <authorList>
            <person name="Zhu Q."/>
            <person name="Cheng W."/>
            <person name="Song Y."/>
            <person name="Li Q."/>
            <person name="Ju J."/>
        </authorList>
    </citation>
    <scope>NUCLEOTIDE SEQUENCE [LARGE SCALE GENOMIC DNA]</scope>
    <source>
        <strain evidence="3 4">SCSIO 3406</strain>
    </source>
</reference>
<feature type="transmembrane region" description="Helical" evidence="1">
    <location>
        <begin position="100"/>
        <end position="118"/>
    </location>
</feature>
<proteinExistence type="predicted"/>
<dbReference type="EMBL" id="CP018047">
    <property type="protein sequence ID" value="AQU70304.1"/>
    <property type="molecule type" value="Genomic_DNA"/>
</dbReference>
<gene>
    <name evidence="3" type="ORF">BBN63_33125</name>
</gene>
<dbReference type="OrthoDB" id="7375713at2"/>
<feature type="transmembrane region" description="Helical" evidence="1">
    <location>
        <begin position="60"/>
        <end position="79"/>
    </location>
</feature>
<evidence type="ECO:0000256" key="1">
    <source>
        <dbReference type="SAM" id="Phobius"/>
    </source>
</evidence>
<dbReference type="InterPro" id="IPR002656">
    <property type="entry name" value="Acyl_transf_3_dom"/>
</dbReference>
<accession>A0A1U9R1C9</accession>